<keyword evidence="2" id="KW-1185">Reference proteome</keyword>
<dbReference type="AlphaFoldDB" id="A0AAN4ZLD4"/>
<comment type="caution">
    <text evidence="1">The sequence shown here is derived from an EMBL/GenBank/DDBJ whole genome shotgun (WGS) entry which is preliminary data.</text>
</comment>
<protein>
    <submittedName>
        <fullName evidence="1">Uncharacterized protein</fullName>
    </submittedName>
</protein>
<accession>A0AAN4ZLD4</accession>
<organism evidence="1 2">
    <name type="scientific">Pristionchus mayeri</name>
    <dbReference type="NCBI Taxonomy" id="1317129"/>
    <lineage>
        <taxon>Eukaryota</taxon>
        <taxon>Metazoa</taxon>
        <taxon>Ecdysozoa</taxon>
        <taxon>Nematoda</taxon>
        <taxon>Chromadorea</taxon>
        <taxon>Rhabditida</taxon>
        <taxon>Rhabditina</taxon>
        <taxon>Diplogasteromorpha</taxon>
        <taxon>Diplogasteroidea</taxon>
        <taxon>Neodiplogasteridae</taxon>
        <taxon>Pristionchus</taxon>
    </lineage>
</organism>
<dbReference type="Proteomes" id="UP001328107">
    <property type="component" value="Unassembled WGS sequence"/>
</dbReference>
<reference evidence="2" key="1">
    <citation type="submission" date="2022-10" db="EMBL/GenBank/DDBJ databases">
        <title>Genome assembly of Pristionchus species.</title>
        <authorList>
            <person name="Yoshida K."/>
            <person name="Sommer R.J."/>
        </authorList>
    </citation>
    <scope>NUCLEOTIDE SEQUENCE [LARGE SCALE GENOMIC DNA]</scope>
    <source>
        <strain evidence="2">RS5460</strain>
    </source>
</reference>
<evidence type="ECO:0000313" key="2">
    <source>
        <dbReference type="Proteomes" id="UP001328107"/>
    </source>
</evidence>
<gene>
    <name evidence="1" type="ORF">PMAYCL1PPCAC_11336</name>
</gene>
<sequence>QDIYCDVLWKQKLRRNYSKIDKRREALELEVQSRSFHSLLVQFIECLVLSHSEVVLPISFCALSKPFSVFLECQRYAVLIDHCALLHRLKRAVIEYLCSLIN</sequence>
<evidence type="ECO:0000313" key="1">
    <source>
        <dbReference type="EMBL" id="GMR41141.1"/>
    </source>
</evidence>
<proteinExistence type="predicted"/>
<dbReference type="EMBL" id="BTRK01000003">
    <property type="protein sequence ID" value="GMR41141.1"/>
    <property type="molecule type" value="Genomic_DNA"/>
</dbReference>
<name>A0AAN4ZLD4_9BILA</name>
<feature type="non-terminal residue" evidence="1">
    <location>
        <position position="1"/>
    </location>
</feature>